<dbReference type="CDD" id="cd03441">
    <property type="entry name" value="R_hydratase_like"/>
    <property type="match status" value="1"/>
</dbReference>
<name>A0ABN2NFI2_9PSEU</name>
<dbReference type="RefSeq" id="WP_344421952.1">
    <property type="nucleotide sequence ID" value="NZ_BAAAQK010000019.1"/>
</dbReference>
<accession>A0ABN2NFI2</accession>
<reference evidence="2 3" key="1">
    <citation type="journal article" date="2019" name="Int. J. Syst. Evol. Microbiol.">
        <title>The Global Catalogue of Microorganisms (GCM) 10K type strain sequencing project: providing services to taxonomists for standard genome sequencing and annotation.</title>
        <authorList>
            <consortium name="The Broad Institute Genomics Platform"/>
            <consortium name="The Broad Institute Genome Sequencing Center for Infectious Disease"/>
            <person name="Wu L."/>
            <person name="Ma J."/>
        </authorList>
    </citation>
    <scope>NUCLEOTIDE SEQUENCE [LARGE SCALE GENOMIC DNA]</scope>
    <source>
        <strain evidence="2 3">JCM 16009</strain>
    </source>
</reference>
<evidence type="ECO:0000313" key="3">
    <source>
        <dbReference type="Proteomes" id="UP001500449"/>
    </source>
</evidence>
<comment type="caution">
    <text evidence="2">The sequence shown here is derived from an EMBL/GenBank/DDBJ whole genome shotgun (WGS) entry which is preliminary data.</text>
</comment>
<dbReference type="Gene3D" id="3.10.129.10">
    <property type="entry name" value="Hotdog Thioesterase"/>
    <property type="match status" value="1"/>
</dbReference>
<dbReference type="SUPFAM" id="SSF54637">
    <property type="entry name" value="Thioesterase/thiol ester dehydrase-isomerase"/>
    <property type="match status" value="1"/>
</dbReference>
<dbReference type="Proteomes" id="UP001500449">
    <property type="component" value="Unassembled WGS sequence"/>
</dbReference>
<gene>
    <name evidence="2" type="ORF">GCM10009836_50510</name>
</gene>
<proteinExistence type="predicted"/>
<sequence length="139" mass="15359">MSAARFPVEAGHVLMFARAIGDENPAYQGALTGEPVVAPPTFSWASAHYDPECRVRPRPGAPWPPYGKGGLHAEQSYTYHRPIRSGDVLSVTERPGETWVKESRKGGKLRFAEEISEYRDEAGELVVTACMTIVQREES</sequence>
<dbReference type="InterPro" id="IPR029069">
    <property type="entry name" value="HotDog_dom_sf"/>
</dbReference>
<feature type="domain" description="FAS1-like dehydratase" evidence="1">
    <location>
        <begin position="4"/>
        <end position="128"/>
    </location>
</feature>
<dbReference type="EMBL" id="BAAAQK010000019">
    <property type="protein sequence ID" value="GAA1864092.1"/>
    <property type="molecule type" value="Genomic_DNA"/>
</dbReference>
<evidence type="ECO:0000313" key="2">
    <source>
        <dbReference type="EMBL" id="GAA1864092.1"/>
    </source>
</evidence>
<organism evidence="2 3">
    <name type="scientific">Pseudonocardia ailaonensis</name>
    <dbReference type="NCBI Taxonomy" id="367279"/>
    <lineage>
        <taxon>Bacteria</taxon>
        <taxon>Bacillati</taxon>
        <taxon>Actinomycetota</taxon>
        <taxon>Actinomycetes</taxon>
        <taxon>Pseudonocardiales</taxon>
        <taxon>Pseudonocardiaceae</taxon>
        <taxon>Pseudonocardia</taxon>
    </lineage>
</organism>
<dbReference type="Pfam" id="PF13452">
    <property type="entry name" value="FAS1_DH_region"/>
    <property type="match status" value="1"/>
</dbReference>
<keyword evidence="3" id="KW-1185">Reference proteome</keyword>
<evidence type="ECO:0000259" key="1">
    <source>
        <dbReference type="Pfam" id="PF13452"/>
    </source>
</evidence>
<protein>
    <recommendedName>
        <fullName evidence="1">FAS1-like dehydratase domain-containing protein</fullName>
    </recommendedName>
</protein>
<dbReference type="InterPro" id="IPR039569">
    <property type="entry name" value="FAS1-like_DH_region"/>
</dbReference>